<evidence type="ECO:0008006" key="3">
    <source>
        <dbReference type="Google" id="ProtNLM"/>
    </source>
</evidence>
<evidence type="ECO:0000313" key="1">
    <source>
        <dbReference type="EMBL" id="GIX88034.1"/>
    </source>
</evidence>
<accession>A0AAV4NWL9</accession>
<name>A0AAV4NWL9_9ARAC</name>
<keyword evidence="2" id="KW-1185">Reference proteome</keyword>
<proteinExistence type="predicted"/>
<sequence length="99" mass="11835">MIKLFRGSELKLCASEHMIEFTGWGRCSFRFHKQKTDWKLGKEMRDLIENFDLHTSTHQISHLNWEVPLEIALKTFPLRVYQTIFLIYDKQHLPLSVES</sequence>
<comment type="caution">
    <text evidence="1">The sequence shown here is derived from an EMBL/GenBank/DDBJ whole genome shotgun (WGS) entry which is preliminary data.</text>
</comment>
<dbReference type="EMBL" id="BPLQ01002033">
    <property type="protein sequence ID" value="GIX88034.1"/>
    <property type="molecule type" value="Genomic_DNA"/>
</dbReference>
<organism evidence="1 2">
    <name type="scientific">Caerostris darwini</name>
    <dbReference type="NCBI Taxonomy" id="1538125"/>
    <lineage>
        <taxon>Eukaryota</taxon>
        <taxon>Metazoa</taxon>
        <taxon>Ecdysozoa</taxon>
        <taxon>Arthropoda</taxon>
        <taxon>Chelicerata</taxon>
        <taxon>Arachnida</taxon>
        <taxon>Araneae</taxon>
        <taxon>Araneomorphae</taxon>
        <taxon>Entelegynae</taxon>
        <taxon>Araneoidea</taxon>
        <taxon>Araneidae</taxon>
        <taxon>Caerostris</taxon>
    </lineage>
</organism>
<dbReference type="Proteomes" id="UP001054837">
    <property type="component" value="Unassembled WGS sequence"/>
</dbReference>
<evidence type="ECO:0000313" key="2">
    <source>
        <dbReference type="Proteomes" id="UP001054837"/>
    </source>
</evidence>
<reference evidence="1 2" key="1">
    <citation type="submission" date="2021-06" db="EMBL/GenBank/DDBJ databases">
        <title>Caerostris darwini draft genome.</title>
        <authorList>
            <person name="Kono N."/>
            <person name="Arakawa K."/>
        </authorList>
    </citation>
    <scope>NUCLEOTIDE SEQUENCE [LARGE SCALE GENOMIC DNA]</scope>
</reference>
<gene>
    <name evidence="1" type="ORF">CDAR_291831</name>
</gene>
<dbReference type="AlphaFoldDB" id="A0AAV4NWL9"/>
<protein>
    <recommendedName>
        <fullName evidence="3">LAGLIDADG homing endonuclease</fullName>
    </recommendedName>
</protein>